<feature type="region of interest" description="Disordered" evidence="1">
    <location>
        <begin position="21"/>
        <end position="49"/>
    </location>
</feature>
<sequence length="84" mass="10056">MDGKKELRTRGDRGEGWRIEEKKDGWMDGRKERKKERRKAGTKWEGWREGEKERNERKEVFFFLVQSKRRRAEATCAAIGRCGP</sequence>
<reference evidence="2 3" key="1">
    <citation type="journal article" date="2013" name="Proc. Natl. Acad. Sci. U.S.A.">
        <title>The king cobra genome reveals dynamic gene evolution and adaptation in the snake venom system.</title>
        <authorList>
            <person name="Vonk F.J."/>
            <person name="Casewell N.R."/>
            <person name="Henkel C.V."/>
            <person name="Heimberg A.M."/>
            <person name="Jansen H.J."/>
            <person name="McCleary R.J."/>
            <person name="Kerkkamp H.M."/>
            <person name="Vos R.A."/>
            <person name="Guerreiro I."/>
            <person name="Calvete J.J."/>
            <person name="Wuster W."/>
            <person name="Woods A.E."/>
            <person name="Logan J.M."/>
            <person name="Harrison R.A."/>
            <person name="Castoe T.A."/>
            <person name="de Koning A.P."/>
            <person name="Pollock D.D."/>
            <person name="Yandell M."/>
            <person name="Calderon D."/>
            <person name="Renjifo C."/>
            <person name="Currier R.B."/>
            <person name="Salgado D."/>
            <person name="Pla D."/>
            <person name="Sanz L."/>
            <person name="Hyder A.S."/>
            <person name="Ribeiro J.M."/>
            <person name="Arntzen J.W."/>
            <person name="van den Thillart G.E."/>
            <person name="Boetzer M."/>
            <person name="Pirovano W."/>
            <person name="Dirks R.P."/>
            <person name="Spaink H.P."/>
            <person name="Duboule D."/>
            <person name="McGlinn E."/>
            <person name="Kini R.M."/>
            <person name="Richardson M.K."/>
        </authorList>
    </citation>
    <scope>NUCLEOTIDE SEQUENCE</scope>
    <source>
        <tissue evidence="2">Blood</tissue>
    </source>
</reference>
<dbReference type="AlphaFoldDB" id="V8NJU5"/>
<keyword evidence="3" id="KW-1185">Reference proteome</keyword>
<comment type="caution">
    <text evidence="2">The sequence shown here is derived from an EMBL/GenBank/DDBJ whole genome shotgun (WGS) entry which is preliminary data.</text>
</comment>
<proteinExistence type="predicted"/>
<feature type="compositionally biased region" description="Basic and acidic residues" evidence="1">
    <location>
        <begin position="21"/>
        <end position="31"/>
    </location>
</feature>
<evidence type="ECO:0000313" key="2">
    <source>
        <dbReference type="EMBL" id="ETE62246.1"/>
    </source>
</evidence>
<evidence type="ECO:0000256" key="1">
    <source>
        <dbReference type="SAM" id="MobiDB-lite"/>
    </source>
</evidence>
<protein>
    <submittedName>
        <fullName evidence="2">Npr3</fullName>
    </submittedName>
</protein>
<feature type="compositionally biased region" description="Basic residues" evidence="1">
    <location>
        <begin position="32"/>
        <end position="41"/>
    </location>
</feature>
<name>V8NJU5_OPHHA</name>
<organism evidence="2 3">
    <name type="scientific">Ophiophagus hannah</name>
    <name type="common">King cobra</name>
    <name type="synonym">Naja hannah</name>
    <dbReference type="NCBI Taxonomy" id="8665"/>
    <lineage>
        <taxon>Eukaryota</taxon>
        <taxon>Metazoa</taxon>
        <taxon>Chordata</taxon>
        <taxon>Craniata</taxon>
        <taxon>Vertebrata</taxon>
        <taxon>Euteleostomi</taxon>
        <taxon>Lepidosauria</taxon>
        <taxon>Squamata</taxon>
        <taxon>Bifurcata</taxon>
        <taxon>Unidentata</taxon>
        <taxon>Episquamata</taxon>
        <taxon>Toxicofera</taxon>
        <taxon>Serpentes</taxon>
        <taxon>Colubroidea</taxon>
        <taxon>Elapidae</taxon>
        <taxon>Elapinae</taxon>
        <taxon>Ophiophagus</taxon>
    </lineage>
</organism>
<feature type="non-terminal residue" evidence="2">
    <location>
        <position position="1"/>
    </location>
</feature>
<dbReference type="Proteomes" id="UP000018936">
    <property type="component" value="Unassembled WGS sequence"/>
</dbReference>
<accession>V8NJU5</accession>
<gene>
    <name evidence="2" type="primary">npr3</name>
    <name evidence="2" type="ORF">L345_11997</name>
</gene>
<dbReference type="EMBL" id="AZIM01003369">
    <property type="protein sequence ID" value="ETE62246.1"/>
    <property type="molecule type" value="Genomic_DNA"/>
</dbReference>
<evidence type="ECO:0000313" key="3">
    <source>
        <dbReference type="Proteomes" id="UP000018936"/>
    </source>
</evidence>